<keyword evidence="12 25" id="KW-0548">Nucleotidyltransferase</keyword>
<dbReference type="PANTHER" id="PTHR46382">
    <property type="entry name" value="PHOSPHATIDATE CYTIDYLYLTRANSFERASE"/>
    <property type="match status" value="1"/>
</dbReference>
<keyword evidence="11 24" id="KW-0812">Transmembrane</keyword>
<evidence type="ECO:0000256" key="5">
    <source>
        <dbReference type="ARBA" id="ARBA00010185"/>
    </source>
</evidence>
<protein>
    <recommendedName>
        <fullName evidence="7">Phosphatidate cytidylyltransferase</fullName>
        <ecNumber evidence="6">2.7.7.41</ecNumber>
    </recommendedName>
    <alternativeName>
        <fullName evidence="20">CDP-DAG synthase</fullName>
    </alternativeName>
    <alternativeName>
        <fullName evidence="22">CDP-DG synthase</fullName>
    </alternativeName>
    <alternativeName>
        <fullName evidence="18">CDP-diacylglycerol synthase</fullName>
    </alternativeName>
    <alternativeName>
        <fullName evidence="21">CDP-diglyceride pyrophosphorylase</fullName>
    </alternativeName>
    <alternativeName>
        <fullName evidence="23">CDP-diglyceride synthase</fullName>
    </alternativeName>
    <alternativeName>
        <fullName evidence="19">CTP:phosphatidate cytidylyltransferase</fullName>
    </alternativeName>
</protein>
<feature type="transmembrane region" description="Helical" evidence="24">
    <location>
        <begin position="128"/>
        <end position="150"/>
    </location>
</feature>
<proteinExistence type="inferred from homology"/>
<evidence type="ECO:0000256" key="4">
    <source>
        <dbReference type="ARBA" id="ARBA00005189"/>
    </source>
</evidence>
<dbReference type="EMBL" id="CP036433">
    <property type="protein sequence ID" value="QDU97242.1"/>
    <property type="molecule type" value="Genomic_DNA"/>
</dbReference>
<evidence type="ECO:0000256" key="18">
    <source>
        <dbReference type="ARBA" id="ARBA00029893"/>
    </source>
</evidence>
<keyword evidence="26" id="KW-1185">Reference proteome</keyword>
<evidence type="ECO:0000256" key="22">
    <source>
        <dbReference type="ARBA" id="ARBA00032743"/>
    </source>
</evidence>
<evidence type="ECO:0000256" key="3">
    <source>
        <dbReference type="ARBA" id="ARBA00005119"/>
    </source>
</evidence>
<comment type="pathway">
    <text evidence="4">Lipid metabolism.</text>
</comment>
<feature type="transmembrane region" description="Helical" evidence="24">
    <location>
        <begin position="203"/>
        <end position="222"/>
    </location>
</feature>
<evidence type="ECO:0000256" key="13">
    <source>
        <dbReference type="ARBA" id="ARBA00022989"/>
    </source>
</evidence>
<sequence>MLRWRLLSAISILAVLFTLLWLDYAWNFGWPSLWLLPVLILLAVGGAWETLDLLAAGGLRPARIPTCIGTLLTATAGMVPLCMEMCWKPYPPDCPVGRLGWPVLALAFGAALALASEMRRYQEPTGRAVTNAAASIFVMTYIGLLLGFLAPLRLLHSNGVGMAAVLSMAVVVKFSDVGAYTFGRLLGRTKLSPRLSPGKTVEGAIGGALTACLVSWVFFTYAMPQLTGRPAPAWWASIVFGLVMTASGIFGDLAESMLKRDMQRKDSSNWLPGLGGVLDVIDSILFSAPAAYLCWVAGIFGPV</sequence>
<dbReference type="KEGG" id="lcre:Pla8534_50870"/>
<keyword evidence="9" id="KW-0444">Lipid biosynthesis</keyword>
<evidence type="ECO:0000313" key="25">
    <source>
        <dbReference type="EMBL" id="QDU97242.1"/>
    </source>
</evidence>
<evidence type="ECO:0000256" key="10">
    <source>
        <dbReference type="ARBA" id="ARBA00022679"/>
    </source>
</evidence>
<keyword evidence="10 25" id="KW-0808">Transferase</keyword>
<evidence type="ECO:0000256" key="1">
    <source>
        <dbReference type="ARBA" id="ARBA00001698"/>
    </source>
</evidence>
<feature type="transmembrane region" description="Helical" evidence="24">
    <location>
        <begin position="67"/>
        <end position="87"/>
    </location>
</feature>
<evidence type="ECO:0000256" key="15">
    <source>
        <dbReference type="ARBA" id="ARBA00023136"/>
    </source>
</evidence>
<keyword evidence="16" id="KW-0594">Phospholipid biosynthesis</keyword>
<reference evidence="25 26" key="1">
    <citation type="submission" date="2019-02" db="EMBL/GenBank/DDBJ databases">
        <title>Deep-cultivation of Planctomycetes and their phenomic and genomic characterization uncovers novel biology.</title>
        <authorList>
            <person name="Wiegand S."/>
            <person name="Jogler M."/>
            <person name="Boedeker C."/>
            <person name="Pinto D."/>
            <person name="Vollmers J."/>
            <person name="Rivas-Marin E."/>
            <person name="Kohn T."/>
            <person name="Peeters S.H."/>
            <person name="Heuer A."/>
            <person name="Rast P."/>
            <person name="Oberbeckmann S."/>
            <person name="Bunk B."/>
            <person name="Jeske O."/>
            <person name="Meyerdierks A."/>
            <person name="Storesund J.E."/>
            <person name="Kallscheuer N."/>
            <person name="Luecker S."/>
            <person name="Lage O.M."/>
            <person name="Pohl T."/>
            <person name="Merkel B.J."/>
            <person name="Hornburger P."/>
            <person name="Mueller R.-W."/>
            <person name="Bruemmer F."/>
            <person name="Labrenz M."/>
            <person name="Spormann A.M."/>
            <person name="Op den Camp H."/>
            <person name="Overmann J."/>
            <person name="Amann R."/>
            <person name="Jetten M.S.M."/>
            <person name="Mascher T."/>
            <person name="Medema M.H."/>
            <person name="Devos D.P."/>
            <person name="Kaster A.-K."/>
            <person name="Ovreas L."/>
            <person name="Rohde M."/>
            <person name="Galperin M.Y."/>
            <person name="Jogler C."/>
        </authorList>
    </citation>
    <scope>NUCLEOTIDE SEQUENCE [LARGE SCALE GENOMIC DNA]</scope>
    <source>
        <strain evidence="25 26">Pla85_3_4</strain>
    </source>
</reference>
<evidence type="ECO:0000256" key="6">
    <source>
        <dbReference type="ARBA" id="ARBA00012487"/>
    </source>
</evidence>
<keyword evidence="14" id="KW-0443">Lipid metabolism</keyword>
<evidence type="ECO:0000256" key="17">
    <source>
        <dbReference type="ARBA" id="ARBA00023264"/>
    </source>
</evidence>
<evidence type="ECO:0000256" key="7">
    <source>
        <dbReference type="ARBA" id="ARBA00019373"/>
    </source>
</evidence>
<evidence type="ECO:0000256" key="23">
    <source>
        <dbReference type="ARBA" id="ARBA00033406"/>
    </source>
</evidence>
<dbReference type="PANTHER" id="PTHR46382:SF1">
    <property type="entry name" value="PHOSPHATIDATE CYTIDYLYLTRANSFERASE"/>
    <property type="match status" value="1"/>
</dbReference>
<comment type="pathway">
    <text evidence="3">Phospholipid metabolism; CDP-diacylglycerol biosynthesis; CDP-diacylglycerol from sn-glycerol 3-phosphate: step 3/3.</text>
</comment>
<dbReference type="AlphaFoldDB" id="A0A518DZI1"/>
<comment type="catalytic activity">
    <reaction evidence="1">
        <text>a 1,2-diacyl-sn-glycero-3-phosphate + CTP + H(+) = a CDP-1,2-diacyl-sn-glycerol + diphosphate</text>
        <dbReference type="Rhea" id="RHEA:16229"/>
        <dbReference type="ChEBI" id="CHEBI:15378"/>
        <dbReference type="ChEBI" id="CHEBI:33019"/>
        <dbReference type="ChEBI" id="CHEBI:37563"/>
        <dbReference type="ChEBI" id="CHEBI:58332"/>
        <dbReference type="ChEBI" id="CHEBI:58608"/>
        <dbReference type="EC" id="2.7.7.41"/>
    </reaction>
</comment>
<evidence type="ECO:0000313" key="26">
    <source>
        <dbReference type="Proteomes" id="UP000317648"/>
    </source>
</evidence>
<dbReference type="RefSeq" id="WP_197442561.1">
    <property type="nucleotide sequence ID" value="NZ_CP036433.1"/>
</dbReference>
<dbReference type="Proteomes" id="UP000317648">
    <property type="component" value="Chromosome"/>
</dbReference>
<gene>
    <name evidence="25" type="primary">cdsA_3</name>
    <name evidence="25" type="ORF">Pla8534_50870</name>
</gene>
<evidence type="ECO:0000256" key="8">
    <source>
        <dbReference type="ARBA" id="ARBA00022475"/>
    </source>
</evidence>
<feature type="transmembrane region" description="Helical" evidence="24">
    <location>
        <begin position="162"/>
        <end position="182"/>
    </location>
</feature>
<keyword evidence="17" id="KW-1208">Phospholipid metabolism</keyword>
<evidence type="ECO:0000256" key="14">
    <source>
        <dbReference type="ARBA" id="ARBA00023098"/>
    </source>
</evidence>
<dbReference type="GO" id="GO:0005886">
    <property type="term" value="C:plasma membrane"/>
    <property type="evidence" value="ECO:0007669"/>
    <property type="project" value="UniProtKB-SubCell"/>
</dbReference>
<feature type="transmembrane region" description="Helical" evidence="24">
    <location>
        <begin position="35"/>
        <end position="55"/>
    </location>
</feature>
<evidence type="ECO:0000256" key="20">
    <source>
        <dbReference type="ARBA" id="ARBA00032253"/>
    </source>
</evidence>
<evidence type="ECO:0000256" key="9">
    <source>
        <dbReference type="ARBA" id="ARBA00022516"/>
    </source>
</evidence>
<evidence type="ECO:0000256" key="11">
    <source>
        <dbReference type="ARBA" id="ARBA00022692"/>
    </source>
</evidence>
<keyword evidence="13 24" id="KW-1133">Transmembrane helix</keyword>
<dbReference type="Pfam" id="PF01148">
    <property type="entry name" value="CTP_transf_1"/>
    <property type="match status" value="1"/>
</dbReference>
<keyword evidence="15 24" id="KW-0472">Membrane</keyword>
<accession>A0A518DZI1</accession>
<keyword evidence="8" id="KW-1003">Cell membrane</keyword>
<evidence type="ECO:0000256" key="19">
    <source>
        <dbReference type="ARBA" id="ARBA00031825"/>
    </source>
</evidence>
<comment type="subcellular location">
    <subcellularLocation>
        <location evidence="2">Cell membrane</location>
        <topology evidence="2">Multi-pass membrane protein</topology>
    </subcellularLocation>
</comment>
<comment type="similarity">
    <text evidence="5">Belongs to the CDS family.</text>
</comment>
<evidence type="ECO:0000256" key="24">
    <source>
        <dbReference type="SAM" id="Phobius"/>
    </source>
</evidence>
<evidence type="ECO:0000256" key="12">
    <source>
        <dbReference type="ARBA" id="ARBA00022695"/>
    </source>
</evidence>
<dbReference type="GO" id="GO:0004605">
    <property type="term" value="F:phosphatidate cytidylyltransferase activity"/>
    <property type="evidence" value="ECO:0007669"/>
    <property type="project" value="UniProtKB-EC"/>
</dbReference>
<feature type="transmembrane region" description="Helical" evidence="24">
    <location>
        <begin position="99"/>
        <end position="116"/>
    </location>
</feature>
<evidence type="ECO:0000256" key="16">
    <source>
        <dbReference type="ARBA" id="ARBA00023209"/>
    </source>
</evidence>
<evidence type="ECO:0000256" key="21">
    <source>
        <dbReference type="ARBA" id="ARBA00032396"/>
    </source>
</evidence>
<evidence type="ECO:0000256" key="2">
    <source>
        <dbReference type="ARBA" id="ARBA00004651"/>
    </source>
</evidence>
<organism evidence="25 26">
    <name type="scientific">Lignipirellula cremea</name>
    <dbReference type="NCBI Taxonomy" id="2528010"/>
    <lineage>
        <taxon>Bacteria</taxon>
        <taxon>Pseudomonadati</taxon>
        <taxon>Planctomycetota</taxon>
        <taxon>Planctomycetia</taxon>
        <taxon>Pirellulales</taxon>
        <taxon>Pirellulaceae</taxon>
        <taxon>Lignipirellula</taxon>
    </lineage>
</organism>
<dbReference type="GO" id="GO:0016024">
    <property type="term" value="P:CDP-diacylglycerol biosynthetic process"/>
    <property type="evidence" value="ECO:0007669"/>
    <property type="project" value="TreeGrafter"/>
</dbReference>
<feature type="transmembrane region" description="Helical" evidence="24">
    <location>
        <begin position="234"/>
        <end position="254"/>
    </location>
</feature>
<name>A0A518DZI1_9BACT</name>
<dbReference type="EC" id="2.7.7.41" evidence="6"/>